<dbReference type="InterPro" id="IPR001678">
    <property type="entry name" value="MeTrfase_RsmB-F_NOP2_dom"/>
</dbReference>
<evidence type="ECO:0000256" key="6">
    <source>
        <dbReference type="SAM" id="MobiDB-lite"/>
    </source>
</evidence>
<dbReference type="Gene3D" id="3.30.70.1170">
    <property type="entry name" value="Sun protein, domain 3"/>
    <property type="match status" value="1"/>
</dbReference>
<name>A0ABW3TGB2_9RHOB</name>
<dbReference type="GO" id="GO:0008168">
    <property type="term" value="F:methyltransferase activity"/>
    <property type="evidence" value="ECO:0007669"/>
    <property type="project" value="UniProtKB-KW"/>
</dbReference>
<comment type="caution">
    <text evidence="8">The sequence shown here is derived from an EMBL/GenBank/DDBJ whole genome shotgun (WGS) entry which is preliminary data.</text>
</comment>
<dbReference type="PANTHER" id="PTHR22807:SF53">
    <property type="entry name" value="RIBOSOMAL RNA SMALL SUBUNIT METHYLTRANSFERASE B-RELATED"/>
    <property type="match status" value="1"/>
</dbReference>
<keyword evidence="4 5" id="KW-0694">RNA-binding</keyword>
<evidence type="ECO:0000313" key="9">
    <source>
        <dbReference type="Proteomes" id="UP001597151"/>
    </source>
</evidence>
<evidence type="ECO:0000256" key="1">
    <source>
        <dbReference type="ARBA" id="ARBA00022603"/>
    </source>
</evidence>
<feature type="binding site" evidence="5">
    <location>
        <position position="289"/>
    </location>
    <ligand>
        <name>S-adenosyl-L-methionine</name>
        <dbReference type="ChEBI" id="CHEBI:59789"/>
    </ligand>
</feature>
<keyword evidence="9" id="KW-1185">Reference proteome</keyword>
<evidence type="ECO:0000256" key="2">
    <source>
        <dbReference type="ARBA" id="ARBA00022679"/>
    </source>
</evidence>
<dbReference type="Pfam" id="PF22458">
    <property type="entry name" value="RsmF-B_ferredox"/>
    <property type="match status" value="1"/>
</dbReference>
<feature type="active site" description="Nucleophile" evidence="5">
    <location>
        <position position="342"/>
    </location>
</feature>
<dbReference type="InterPro" id="IPR023267">
    <property type="entry name" value="RCMT"/>
</dbReference>
<dbReference type="Pfam" id="PF01189">
    <property type="entry name" value="Methyltr_RsmB-F"/>
    <property type="match status" value="1"/>
</dbReference>
<dbReference type="InterPro" id="IPR049560">
    <property type="entry name" value="MeTrfase_RsmB-F_NOP2_cat"/>
</dbReference>
<dbReference type="GO" id="GO:0032259">
    <property type="term" value="P:methylation"/>
    <property type="evidence" value="ECO:0007669"/>
    <property type="project" value="UniProtKB-KW"/>
</dbReference>
<dbReference type="CDD" id="cd02440">
    <property type="entry name" value="AdoMet_MTases"/>
    <property type="match status" value="1"/>
</dbReference>
<dbReference type="RefSeq" id="WP_380794127.1">
    <property type="nucleotide sequence ID" value="NZ_JBHTKR010000006.1"/>
</dbReference>
<gene>
    <name evidence="8" type="ORF">ACFQ3C_16260</name>
</gene>
<accession>A0ABW3TGB2</accession>
<dbReference type="Proteomes" id="UP001597151">
    <property type="component" value="Unassembled WGS sequence"/>
</dbReference>
<dbReference type="PRINTS" id="PR02008">
    <property type="entry name" value="RCMTFAMILY"/>
</dbReference>
<feature type="region of interest" description="Disordered" evidence="6">
    <location>
        <begin position="84"/>
        <end position="116"/>
    </location>
</feature>
<keyword evidence="2 5" id="KW-0808">Transferase</keyword>
<dbReference type="EMBL" id="JBHTKR010000006">
    <property type="protein sequence ID" value="MFD1196224.1"/>
    <property type="molecule type" value="Genomic_DNA"/>
</dbReference>
<comment type="similarity">
    <text evidence="5">Belongs to the class I-like SAM-binding methyltransferase superfamily. RsmB/NOP family.</text>
</comment>
<dbReference type="SUPFAM" id="SSF53335">
    <property type="entry name" value="S-adenosyl-L-methionine-dependent methyltransferases"/>
    <property type="match status" value="1"/>
</dbReference>
<feature type="binding site" evidence="5">
    <location>
        <position position="249"/>
    </location>
    <ligand>
        <name>S-adenosyl-L-methionine</name>
        <dbReference type="ChEBI" id="CHEBI:59789"/>
    </ligand>
</feature>
<evidence type="ECO:0000256" key="5">
    <source>
        <dbReference type="PROSITE-ProRule" id="PRU01023"/>
    </source>
</evidence>
<evidence type="ECO:0000256" key="3">
    <source>
        <dbReference type="ARBA" id="ARBA00022691"/>
    </source>
</evidence>
<dbReference type="InterPro" id="IPR029063">
    <property type="entry name" value="SAM-dependent_MTases_sf"/>
</dbReference>
<keyword evidence="1 5" id="KW-0489">Methyltransferase</keyword>
<organism evidence="8 9">
    <name type="scientific">Seohaeicola saemankumensis</name>
    <dbReference type="NCBI Taxonomy" id="481181"/>
    <lineage>
        <taxon>Bacteria</taxon>
        <taxon>Pseudomonadati</taxon>
        <taxon>Pseudomonadota</taxon>
        <taxon>Alphaproteobacteria</taxon>
        <taxon>Rhodobacterales</taxon>
        <taxon>Roseobacteraceae</taxon>
        <taxon>Seohaeicola</taxon>
    </lineage>
</organism>
<dbReference type="PANTHER" id="PTHR22807">
    <property type="entry name" value="NOP2 YEAST -RELATED NOL1/NOP2/FMU SUN DOMAIN-CONTAINING"/>
    <property type="match status" value="1"/>
</dbReference>
<comment type="caution">
    <text evidence="5">Lacks conserved residue(s) required for the propagation of feature annotation.</text>
</comment>
<dbReference type="EC" id="2.1.1.-" evidence="8"/>
<evidence type="ECO:0000256" key="4">
    <source>
        <dbReference type="ARBA" id="ARBA00022884"/>
    </source>
</evidence>
<dbReference type="PROSITE" id="PS51686">
    <property type="entry name" value="SAM_MT_RSMB_NOP"/>
    <property type="match status" value="1"/>
</dbReference>
<dbReference type="Gene3D" id="3.40.50.150">
    <property type="entry name" value="Vaccinia Virus protein VP39"/>
    <property type="match status" value="1"/>
</dbReference>
<reference evidence="9" key="1">
    <citation type="journal article" date="2019" name="Int. J. Syst. Evol. Microbiol.">
        <title>The Global Catalogue of Microorganisms (GCM) 10K type strain sequencing project: providing services to taxonomists for standard genome sequencing and annotation.</title>
        <authorList>
            <consortium name="The Broad Institute Genomics Platform"/>
            <consortium name="The Broad Institute Genome Sequencing Center for Infectious Disease"/>
            <person name="Wu L."/>
            <person name="Ma J."/>
        </authorList>
    </citation>
    <scope>NUCLEOTIDE SEQUENCE [LARGE SCALE GENOMIC DNA]</scope>
    <source>
        <strain evidence="9">CCUG 55328</strain>
    </source>
</reference>
<feature type="domain" description="SAM-dependent MTase RsmB/NOP-type" evidence="7">
    <location>
        <begin position="136"/>
        <end position="388"/>
    </location>
</feature>
<sequence>MTPAARLAAAAQVLDQVLAGEAAEKALIGWARRSRFAGSGDRAALRDLVFDALRRKRSLAALGGAMTGRGLMLGLLRAEGRDPDTLLTGQGHALPPLTPDERQAGRPPAPGPEASDMPDWLWPLLLDSLGDRAAQVATVLQSRAPVMLRVNLAKANPGQALAALAEDGIIAEPDPVSGTALKVGDGARKVAQSRAYLEGLVELQDGSSQATMDELSLPRDGKILDFCAGGGGKSLAMAARGGAQVMAHDIQPARMKDLPARAARAGVRIQTLETAALAQAAPFDLVLCDAPCSGSGAWRRAPEGKWDLTPQRLVELCAIQDGILKQAAGLVAPQGVLAYATCSVLRDENEARIAAFVSAHPDWRQIAVRRWDPGPSGDGFFLAQLRKG</sequence>
<proteinExistence type="inferred from homology"/>
<keyword evidence="3 5" id="KW-0949">S-adenosyl-L-methionine</keyword>
<evidence type="ECO:0000259" key="7">
    <source>
        <dbReference type="PROSITE" id="PS51686"/>
    </source>
</evidence>
<dbReference type="InterPro" id="IPR054728">
    <property type="entry name" value="RsmB-like_ferredoxin"/>
</dbReference>
<evidence type="ECO:0000313" key="8">
    <source>
        <dbReference type="EMBL" id="MFD1196224.1"/>
    </source>
</evidence>
<protein>
    <submittedName>
        <fullName evidence="8">RsmB/NOP family class I SAM-dependent RNA methyltransferase</fullName>
        <ecNumber evidence="8">2.1.1.-</ecNumber>
    </submittedName>
</protein>